<comment type="similarity">
    <text evidence="4">Belongs to the alkaline phosphatase family.</text>
</comment>
<dbReference type="Proteomes" id="UP000094067">
    <property type="component" value="Unassembled WGS sequence"/>
</dbReference>
<feature type="compositionally biased region" description="Polar residues" evidence="5">
    <location>
        <begin position="48"/>
        <end position="57"/>
    </location>
</feature>
<feature type="chain" id="PRO_5038487029" evidence="6">
    <location>
        <begin position="19"/>
        <end position="552"/>
    </location>
</feature>
<accession>A0A1E2ZZV5</accession>
<keyword evidence="3" id="KW-0479">Metal-binding</keyword>
<dbReference type="PANTHER" id="PTHR11596:SF5">
    <property type="entry name" value="ALKALINE PHOSPHATASE"/>
    <property type="match status" value="1"/>
</dbReference>
<comment type="caution">
    <text evidence="7">The sequence shown here is derived from an EMBL/GenBank/DDBJ whole genome shotgun (WGS) entry which is preliminary data.</text>
</comment>
<feature type="active site" description="Phosphoserine intermediate" evidence="2">
    <location>
        <position position="138"/>
    </location>
</feature>
<feature type="binding site" evidence="3">
    <location>
        <position position="193"/>
    </location>
    <ligand>
        <name>Mg(2+)</name>
        <dbReference type="ChEBI" id="CHEBI:18420"/>
    </ligand>
</feature>
<dbReference type="PANTHER" id="PTHR11596">
    <property type="entry name" value="ALKALINE PHOSPHATASE"/>
    <property type="match status" value="1"/>
</dbReference>
<evidence type="ECO:0000256" key="4">
    <source>
        <dbReference type="RuleBase" id="RU003946"/>
    </source>
</evidence>
<dbReference type="GO" id="GO:0046872">
    <property type="term" value="F:metal ion binding"/>
    <property type="evidence" value="ECO:0007669"/>
    <property type="project" value="UniProtKB-KW"/>
</dbReference>
<keyword evidence="3" id="KW-0460">Magnesium</keyword>
<dbReference type="GO" id="GO:0004035">
    <property type="term" value="F:alkaline phosphatase activity"/>
    <property type="evidence" value="ECO:0007669"/>
    <property type="project" value="UniProtKB-EC"/>
</dbReference>
<dbReference type="EMBL" id="MCGH01000005">
    <property type="protein sequence ID" value="ODM02032.1"/>
    <property type="molecule type" value="Genomic_DNA"/>
</dbReference>
<feature type="binding site" evidence="3">
    <location>
        <position position="74"/>
    </location>
    <ligand>
        <name>Mg(2+)</name>
        <dbReference type="ChEBI" id="CHEBI:18420"/>
    </ligand>
</feature>
<dbReference type="Pfam" id="PF00245">
    <property type="entry name" value="Alk_phosphatase"/>
    <property type="match status" value="1"/>
</dbReference>
<feature type="region of interest" description="Disordered" evidence="5">
    <location>
        <begin position="24"/>
        <end position="57"/>
    </location>
</feature>
<name>A0A1E2ZZV5_9FIRM</name>
<evidence type="ECO:0000256" key="5">
    <source>
        <dbReference type="SAM" id="MobiDB-lite"/>
    </source>
</evidence>
<keyword evidence="7" id="KW-0378">Hydrolase</keyword>
<feature type="binding site" evidence="3">
    <location>
        <position position="515"/>
    </location>
    <ligand>
        <name>Zn(2+)</name>
        <dbReference type="ChEBI" id="CHEBI:29105"/>
        <label>2</label>
    </ligand>
</feature>
<protein>
    <submittedName>
        <fullName evidence="7">Alkaline phosphatase 4</fullName>
        <ecNumber evidence="7">3.1.3.1</ecNumber>
    </submittedName>
</protein>
<comment type="cofactor">
    <cofactor evidence="3">
        <name>Zn(2+)</name>
        <dbReference type="ChEBI" id="CHEBI:29105"/>
    </cofactor>
    <text evidence="3">Binds 2 Zn(2+) ions.</text>
</comment>
<feature type="compositionally biased region" description="Polar residues" evidence="5">
    <location>
        <begin position="28"/>
        <end position="41"/>
    </location>
</feature>
<proteinExistence type="inferred from homology"/>
<dbReference type="InterPro" id="IPR017850">
    <property type="entry name" value="Alkaline_phosphatase_core_sf"/>
</dbReference>
<feature type="region of interest" description="Disordered" evidence="5">
    <location>
        <begin position="425"/>
        <end position="451"/>
    </location>
</feature>
<dbReference type="AlphaFoldDB" id="A0A1E2ZZV5"/>
<feature type="binding site" evidence="3">
    <location>
        <position position="74"/>
    </location>
    <ligand>
        <name>Zn(2+)</name>
        <dbReference type="ChEBI" id="CHEBI:29105"/>
        <label>2</label>
    </ligand>
</feature>
<keyword evidence="6" id="KW-0732">Signal</keyword>
<evidence type="ECO:0000256" key="3">
    <source>
        <dbReference type="PIRSR" id="PIRSR601952-2"/>
    </source>
</evidence>
<feature type="binding site" evidence="3">
    <location>
        <position position="316"/>
    </location>
    <ligand>
        <name>Mg(2+)</name>
        <dbReference type="ChEBI" id="CHEBI:18420"/>
    </ligand>
</feature>
<feature type="binding site" evidence="3">
    <location>
        <position position="191"/>
    </location>
    <ligand>
        <name>Mg(2+)</name>
        <dbReference type="ChEBI" id="CHEBI:18420"/>
    </ligand>
</feature>
<evidence type="ECO:0000256" key="1">
    <source>
        <dbReference type="ARBA" id="ARBA00022553"/>
    </source>
</evidence>
<dbReference type="CDD" id="cd16012">
    <property type="entry name" value="ALP"/>
    <property type="match status" value="1"/>
</dbReference>
<feature type="signal peptide" evidence="6">
    <location>
        <begin position="1"/>
        <end position="18"/>
    </location>
</feature>
<sequence>MRKKIVSVLLAGMMLAAALTGCTGTGTQQESAGQTGQSQEESLAPAESQVSAESTGVEETQAGVPKYVFLFIGDGMSYPQVQLTNYYLSASQGQNAGTVTVEGEEKTKLDSKNNLTMMSFPIAGSAQTYDSTSFAPDSASTATSIATGNKTWSGSINVSEDFTQTYETIAEKLKAQKDMKIGILSTVNLNHATPAAFYAHQASRSSYYDIGLEMIDSGFDYFAGGGLLQPTGKEKDKEDLYALAEAAGYKVVQTQAEAEALKAEDGKVIAIDEHLADSSAMSYELDRAEEEWALADYVEKGIEVLDNDKGFFMMVEGGKIDWACHANDAASTITDTIALDNAVEKAVEFYNEHPEETLIIVTGDHETGGLTIGFAGTDYDTFLKNFENQKISYAKYDSDYVSGYKENKTDFETVMKDVTELFGLQAPAGTDSETTQQKDSADQHPESDNDGALVMTEYEYGQLKAAYETTMSRTGEEAEFAQDEYIRYGSYEPLTVTITHILNNKSGINFGSYAHTGLPVEVLVQGVGAESFDGYYDNTDIYSKMAALLGVQ</sequence>
<dbReference type="SMART" id="SM00098">
    <property type="entry name" value="alkPPc"/>
    <property type="match status" value="1"/>
</dbReference>
<dbReference type="PROSITE" id="PS51257">
    <property type="entry name" value="PROKAR_LIPOPROTEIN"/>
    <property type="match status" value="1"/>
</dbReference>
<evidence type="ECO:0000256" key="2">
    <source>
        <dbReference type="PIRSR" id="PIRSR601952-1"/>
    </source>
</evidence>
<feature type="binding site" evidence="3">
    <location>
        <position position="321"/>
    </location>
    <ligand>
        <name>Zn(2+)</name>
        <dbReference type="ChEBI" id="CHEBI:29105"/>
        <label>2</label>
    </ligand>
</feature>
<feature type="binding site" evidence="3">
    <location>
        <position position="364"/>
    </location>
    <ligand>
        <name>Zn(2+)</name>
        <dbReference type="ChEBI" id="CHEBI:29105"/>
        <label>2</label>
    </ligand>
</feature>
<dbReference type="Gene3D" id="3.40.720.10">
    <property type="entry name" value="Alkaline Phosphatase, subunit A"/>
    <property type="match status" value="1"/>
</dbReference>
<reference evidence="7 8" key="1">
    <citation type="submission" date="2016-07" db="EMBL/GenBank/DDBJ databases">
        <title>Characterization of isolates of Eisenbergiella tayi derived from blood cultures, using whole genome sequencing.</title>
        <authorList>
            <person name="Burdz T."/>
            <person name="Wiebe D."/>
            <person name="Huynh C."/>
            <person name="Bernard K."/>
        </authorList>
    </citation>
    <scope>NUCLEOTIDE SEQUENCE [LARGE SCALE GENOMIC DNA]</scope>
    <source>
        <strain evidence="7 8">NML 110608</strain>
    </source>
</reference>
<feature type="binding site" evidence="3">
    <location>
        <position position="325"/>
    </location>
    <ligand>
        <name>Zn(2+)</name>
        <dbReference type="ChEBI" id="CHEBI:29105"/>
        <label>2</label>
    </ligand>
</feature>
<gene>
    <name evidence="7" type="primary">phoA</name>
    <name evidence="7" type="ORF">BEI61_06031</name>
</gene>
<comment type="cofactor">
    <cofactor evidence="3">
        <name>Mg(2+)</name>
        <dbReference type="ChEBI" id="CHEBI:18420"/>
    </cofactor>
    <text evidence="3">Binds 1 Mg(2+) ion.</text>
</comment>
<keyword evidence="1" id="KW-0597">Phosphoprotein</keyword>
<evidence type="ECO:0000313" key="7">
    <source>
        <dbReference type="EMBL" id="ODM02032.1"/>
    </source>
</evidence>
<dbReference type="SUPFAM" id="SSF53649">
    <property type="entry name" value="Alkaline phosphatase-like"/>
    <property type="match status" value="1"/>
</dbReference>
<dbReference type="RefSeq" id="WP_207649198.1">
    <property type="nucleotide sequence ID" value="NZ_MCGH01000005.1"/>
</dbReference>
<organism evidence="7 8">
    <name type="scientific">Eisenbergiella tayi</name>
    <dbReference type="NCBI Taxonomy" id="1432052"/>
    <lineage>
        <taxon>Bacteria</taxon>
        <taxon>Bacillati</taxon>
        <taxon>Bacillota</taxon>
        <taxon>Clostridia</taxon>
        <taxon>Lachnospirales</taxon>
        <taxon>Lachnospiraceae</taxon>
        <taxon>Eisenbergiella</taxon>
    </lineage>
</organism>
<dbReference type="PRINTS" id="PR00113">
    <property type="entry name" value="ALKPHPHTASE"/>
</dbReference>
<feature type="binding site" evidence="3">
    <location>
        <position position="365"/>
    </location>
    <ligand>
        <name>Zn(2+)</name>
        <dbReference type="ChEBI" id="CHEBI:29105"/>
        <label>2</label>
    </ligand>
</feature>
<evidence type="ECO:0000313" key="8">
    <source>
        <dbReference type="Proteomes" id="UP000094067"/>
    </source>
</evidence>
<dbReference type="InterPro" id="IPR001952">
    <property type="entry name" value="Alkaline_phosphatase"/>
</dbReference>
<evidence type="ECO:0000256" key="6">
    <source>
        <dbReference type="SAM" id="SignalP"/>
    </source>
</evidence>
<dbReference type="PATRIC" id="fig|1432052.4.peg.6677"/>
<dbReference type="EC" id="3.1.3.1" evidence="7"/>
<keyword evidence="3" id="KW-0862">Zinc</keyword>